<evidence type="ECO:0000256" key="2">
    <source>
        <dbReference type="ARBA" id="ARBA00008873"/>
    </source>
</evidence>
<feature type="transmembrane region" description="Helical" evidence="7">
    <location>
        <begin position="78"/>
        <end position="97"/>
    </location>
</feature>
<dbReference type="InterPro" id="IPR027469">
    <property type="entry name" value="Cation_efflux_TMD_sf"/>
</dbReference>
<feature type="transmembrane region" description="Helical" evidence="7">
    <location>
        <begin position="229"/>
        <end position="249"/>
    </location>
</feature>
<accession>A0A0H3YFH9</accession>
<comment type="subcellular location">
    <subcellularLocation>
        <location evidence="1">Membrane</location>
        <topology evidence="1">Multi-pass membrane protein</topology>
    </subcellularLocation>
</comment>
<protein>
    <submittedName>
        <fullName evidence="8">Slc30a-2</fullName>
    </submittedName>
</protein>
<sequence>MKDKLRRKLFCYIPCLVIEILFIPSSIYVCFTQKCVLTFINLINVLNVFVGNIILIKTMCILQNKKLGVPRLHTLIELINYLVFYTFLFTCIIHSIQEFFHPNEVQDPGRLIIIGFFGMACNFIEIITDIIYSQENNFIMFNSYTQRRFSSDHSNSVCITTENETIIVKKKKPKSLFMRFFKHFYSLYWSYPRVVKMLTCGTLHFLCSIIISVYGLFQINKTINKNILNLIDPVSSITMAIILILTKIFPLSNNLITVMEAAPTYLWNDSSITNLINSVDGVKSCHCFHLYSDSNGMIIATIHLVCSKEEHFPLAQKSCEKIFKDLKITNCVIQTEKINNEENDALECQMHCQTSSKNCFPRKCCMIKDI</sequence>
<evidence type="ECO:0000256" key="6">
    <source>
        <dbReference type="ARBA" id="ARBA00023136"/>
    </source>
</evidence>
<evidence type="ECO:0000313" key="8">
    <source>
        <dbReference type="EMBL" id="AKN21622.1"/>
    </source>
</evidence>
<dbReference type="SUPFAM" id="SSF161111">
    <property type="entry name" value="Cation efflux protein transmembrane domain-like"/>
    <property type="match status" value="1"/>
</dbReference>
<keyword evidence="6 7" id="KW-0472">Membrane</keyword>
<proteinExistence type="evidence at transcript level"/>
<dbReference type="GO" id="GO:0016020">
    <property type="term" value="C:membrane"/>
    <property type="evidence" value="ECO:0007669"/>
    <property type="project" value="UniProtKB-SubCell"/>
</dbReference>
<dbReference type="PANTHER" id="PTHR45820:SF4">
    <property type="entry name" value="ZINC TRANSPORTER 63C, ISOFORM F"/>
    <property type="match status" value="1"/>
</dbReference>
<keyword evidence="4" id="KW-0862">Zinc</keyword>
<feature type="transmembrane region" description="Helical" evidence="7">
    <location>
        <begin position="109"/>
        <end position="132"/>
    </location>
</feature>
<dbReference type="Gene3D" id="1.20.1510.10">
    <property type="entry name" value="Cation efflux protein transmembrane domain"/>
    <property type="match status" value="1"/>
</dbReference>
<evidence type="ECO:0000256" key="1">
    <source>
        <dbReference type="ARBA" id="ARBA00004141"/>
    </source>
</evidence>
<comment type="similarity">
    <text evidence="2">Belongs to the cation diffusion facilitator (CDF) transporter (TC 2.A.4) family. SLC30A subfamily.</text>
</comment>
<dbReference type="GO" id="GO:0006882">
    <property type="term" value="P:intracellular zinc ion homeostasis"/>
    <property type="evidence" value="ECO:0007669"/>
    <property type="project" value="TreeGrafter"/>
</dbReference>
<keyword evidence="3 7" id="KW-0812">Transmembrane</keyword>
<evidence type="ECO:0000256" key="5">
    <source>
        <dbReference type="ARBA" id="ARBA00022989"/>
    </source>
</evidence>
<dbReference type="AlphaFoldDB" id="A0A0H3YFH9"/>
<feature type="transmembrane region" description="Helical" evidence="7">
    <location>
        <begin position="37"/>
        <end position="57"/>
    </location>
</feature>
<organism evidence="8">
    <name type="scientific">Schmidtea mediterranea</name>
    <name type="common">Freshwater planarian flatworm</name>
    <dbReference type="NCBI Taxonomy" id="79327"/>
    <lineage>
        <taxon>Eukaryota</taxon>
        <taxon>Metazoa</taxon>
        <taxon>Spiralia</taxon>
        <taxon>Lophotrochozoa</taxon>
        <taxon>Platyhelminthes</taxon>
        <taxon>Rhabditophora</taxon>
        <taxon>Seriata</taxon>
        <taxon>Tricladida</taxon>
        <taxon>Continenticola</taxon>
        <taxon>Geoplanoidea</taxon>
        <taxon>Dugesiidae</taxon>
        <taxon>Schmidtea</taxon>
    </lineage>
</organism>
<evidence type="ECO:0000256" key="4">
    <source>
        <dbReference type="ARBA" id="ARBA00022833"/>
    </source>
</evidence>
<evidence type="ECO:0000256" key="3">
    <source>
        <dbReference type="ARBA" id="ARBA00022692"/>
    </source>
</evidence>
<feature type="transmembrane region" description="Helical" evidence="7">
    <location>
        <begin position="197"/>
        <end position="217"/>
    </location>
</feature>
<keyword evidence="5 7" id="KW-1133">Transmembrane helix</keyword>
<evidence type="ECO:0000256" key="7">
    <source>
        <dbReference type="SAM" id="Phobius"/>
    </source>
</evidence>
<dbReference type="EMBL" id="KT163672">
    <property type="protein sequence ID" value="AKN21622.1"/>
    <property type="molecule type" value="mRNA"/>
</dbReference>
<reference evidence="8" key="1">
    <citation type="journal article" date="2015" name="Elife">
        <title>Stem cells and fluid flow drive cyst formation in an invertebrate excretory organ.</title>
        <authorList>
            <person name="Thi-Kim Vu H."/>
            <person name="Rink J.C."/>
            <person name="McKinney S.A."/>
            <person name="McClain M."/>
            <person name="Lakshmanaperumal N."/>
            <person name="Alexander R."/>
            <person name="Sanchez Alvarado A."/>
        </authorList>
    </citation>
    <scope>NUCLEOTIDE SEQUENCE</scope>
</reference>
<dbReference type="GO" id="GO:0005385">
    <property type="term" value="F:zinc ion transmembrane transporter activity"/>
    <property type="evidence" value="ECO:0007669"/>
    <property type="project" value="TreeGrafter"/>
</dbReference>
<gene>
    <name evidence="8" type="primary">slc30a-2</name>
</gene>
<feature type="transmembrane region" description="Helical" evidence="7">
    <location>
        <begin position="9"/>
        <end position="31"/>
    </location>
</feature>
<name>A0A0H3YFH9_SCHMD</name>
<dbReference type="GO" id="GO:0010312">
    <property type="term" value="P:detoxification of zinc ion"/>
    <property type="evidence" value="ECO:0007669"/>
    <property type="project" value="TreeGrafter"/>
</dbReference>
<dbReference type="PANTHER" id="PTHR45820">
    <property type="entry name" value="FI23527P1"/>
    <property type="match status" value="1"/>
</dbReference>